<comment type="caution">
    <text evidence="1">The sequence shown here is derived from an EMBL/GenBank/DDBJ whole genome shotgun (WGS) entry which is preliminary data.</text>
</comment>
<proteinExistence type="predicted"/>
<reference evidence="2" key="1">
    <citation type="journal article" date="2015" name="PLoS Genet.">
        <title>Genome Sequence and Transcriptome Analyses of Chrysochromulina tobin: Metabolic Tools for Enhanced Algal Fitness in the Prominent Order Prymnesiales (Haptophyceae).</title>
        <authorList>
            <person name="Hovde B.T."/>
            <person name="Deodato C.R."/>
            <person name="Hunsperger H.M."/>
            <person name="Ryken S.A."/>
            <person name="Yost W."/>
            <person name="Jha R.K."/>
            <person name="Patterson J."/>
            <person name="Monnat R.J. Jr."/>
            <person name="Barlow S.B."/>
            <person name="Starkenburg S.R."/>
            <person name="Cattolico R.A."/>
        </authorList>
    </citation>
    <scope>NUCLEOTIDE SEQUENCE</scope>
    <source>
        <strain evidence="2">CCMP291</strain>
    </source>
</reference>
<dbReference type="EMBL" id="JWZX01002558">
    <property type="protein sequence ID" value="KOO28532.1"/>
    <property type="molecule type" value="Genomic_DNA"/>
</dbReference>
<sequence>MAPLRVVARTDGARVVGSWFQASIELQYEGSATEPVLHVRSRLPAELPPSFYGSLVRSEYTLIVSLCTKAPPRPGLLASMLFSSTAATSARTAAASMPIVTSEVVLNDES</sequence>
<organism evidence="1 2">
    <name type="scientific">Chrysochromulina tobinii</name>
    <dbReference type="NCBI Taxonomy" id="1460289"/>
    <lineage>
        <taxon>Eukaryota</taxon>
        <taxon>Haptista</taxon>
        <taxon>Haptophyta</taxon>
        <taxon>Prymnesiophyceae</taxon>
        <taxon>Prymnesiales</taxon>
        <taxon>Chrysochromulinaceae</taxon>
        <taxon>Chrysochromulina</taxon>
    </lineage>
</organism>
<protein>
    <submittedName>
        <fullName evidence="1">Uncharacterized protein</fullName>
    </submittedName>
</protein>
<dbReference type="AlphaFoldDB" id="A0A0M0JQG2"/>
<keyword evidence="2" id="KW-1185">Reference proteome</keyword>
<dbReference type="Proteomes" id="UP000037460">
    <property type="component" value="Unassembled WGS sequence"/>
</dbReference>
<name>A0A0M0JQG2_9EUKA</name>
<evidence type="ECO:0000313" key="1">
    <source>
        <dbReference type="EMBL" id="KOO28532.1"/>
    </source>
</evidence>
<evidence type="ECO:0000313" key="2">
    <source>
        <dbReference type="Proteomes" id="UP000037460"/>
    </source>
</evidence>
<gene>
    <name evidence="1" type="ORF">Ctob_011263</name>
</gene>
<accession>A0A0M0JQG2</accession>